<keyword evidence="3" id="KW-1185">Reference proteome</keyword>
<accession>A0A6A6MAJ1</accession>
<feature type="region of interest" description="Disordered" evidence="1">
    <location>
        <begin position="1"/>
        <end position="30"/>
    </location>
</feature>
<dbReference type="EMBL" id="JAAGAX010000007">
    <property type="protein sequence ID" value="KAF2308989.1"/>
    <property type="molecule type" value="Genomic_DNA"/>
</dbReference>
<dbReference type="Proteomes" id="UP000467840">
    <property type="component" value="Chromosome 17"/>
</dbReference>
<evidence type="ECO:0000313" key="3">
    <source>
        <dbReference type="Proteomes" id="UP000467840"/>
    </source>
</evidence>
<dbReference type="AlphaFoldDB" id="A0A6A6MAJ1"/>
<proteinExistence type="predicted"/>
<gene>
    <name evidence="2" type="ORF">GH714_027359</name>
</gene>
<reference evidence="2 3" key="1">
    <citation type="journal article" date="2020" name="Mol. Plant">
        <title>The Chromosome-Based Rubber Tree Genome Provides New Insights into Spurge Genome Evolution and Rubber Biosynthesis.</title>
        <authorList>
            <person name="Liu J."/>
            <person name="Shi C."/>
            <person name="Shi C.C."/>
            <person name="Li W."/>
            <person name="Zhang Q.J."/>
            <person name="Zhang Y."/>
            <person name="Li K."/>
            <person name="Lu H.F."/>
            <person name="Shi C."/>
            <person name="Zhu S.T."/>
            <person name="Xiao Z.Y."/>
            <person name="Nan H."/>
            <person name="Yue Y."/>
            <person name="Zhu X.G."/>
            <person name="Wu Y."/>
            <person name="Hong X.N."/>
            <person name="Fan G.Y."/>
            <person name="Tong Y."/>
            <person name="Zhang D."/>
            <person name="Mao C.L."/>
            <person name="Liu Y.L."/>
            <person name="Hao S.J."/>
            <person name="Liu W.Q."/>
            <person name="Lv M.Q."/>
            <person name="Zhang H.B."/>
            <person name="Liu Y."/>
            <person name="Hu-Tang G.R."/>
            <person name="Wang J.P."/>
            <person name="Wang J.H."/>
            <person name="Sun Y.H."/>
            <person name="Ni S.B."/>
            <person name="Chen W.B."/>
            <person name="Zhang X.C."/>
            <person name="Jiao Y.N."/>
            <person name="Eichler E.E."/>
            <person name="Li G.H."/>
            <person name="Liu X."/>
            <person name="Gao L.Z."/>
        </authorList>
    </citation>
    <scope>NUCLEOTIDE SEQUENCE [LARGE SCALE GENOMIC DNA]</scope>
    <source>
        <strain evidence="3">cv. GT1</strain>
        <tissue evidence="2">Leaf</tissue>
    </source>
</reference>
<name>A0A6A6MAJ1_HEVBR</name>
<protein>
    <submittedName>
        <fullName evidence="2">Uncharacterized protein</fullName>
    </submittedName>
</protein>
<organism evidence="2 3">
    <name type="scientific">Hevea brasiliensis</name>
    <name type="common">Para rubber tree</name>
    <name type="synonym">Siphonia brasiliensis</name>
    <dbReference type="NCBI Taxonomy" id="3981"/>
    <lineage>
        <taxon>Eukaryota</taxon>
        <taxon>Viridiplantae</taxon>
        <taxon>Streptophyta</taxon>
        <taxon>Embryophyta</taxon>
        <taxon>Tracheophyta</taxon>
        <taxon>Spermatophyta</taxon>
        <taxon>Magnoliopsida</taxon>
        <taxon>eudicotyledons</taxon>
        <taxon>Gunneridae</taxon>
        <taxon>Pentapetalae</taxon>
        <taxon>rosids</taxon>
        <taxon>fabids</taxon>
        <taxon>Malpighiales</taxon>
        <taxon>Euphorbiaceae</taxon>
        <taxon>Crotonoideae</taxon>
        <taxon>Micrandreae</taxon>
        <taxon>Hevea</taxon>
    </lineage>
</organism>
<evidence type="ECO:0000313" key="2">
    <source>
        <dbReference type="EMBL" id="KAF2308989.1"/>
    </source>
</evidence>
<evidence type="ECO:0000256" key="1">
    <source>
        <dbReference type="SAM" id="MobiDB-lite"/>
    </source>
</evidence>
<comment type="caution">
    <text evidence="2">The sequence shown here is derived from an EMBL/GenBank/DDBJ whole genome shotgun (WGS) entry which is preliminary data.</text>
</comment>
<sequence>MRWVNNKRPPCKSTGEALGSATGPSGATGRHWALPRAVGGATGRNWALPRARRGQLGGTGHCHGPIEGSNWEALGTATGLSGATGKHWALPRAVGGATGRHWALPRARRGQLGGTGHCHGLVGGNWEALGTATGRRGQLGGTVETTAKERRLAESAGKKTLLSLTLVRLCEMT</sequence>